<gene>
    <name evidence="9" type="ORF">AWU65_13490</name>
</gene>
<keyword evidence="10" id="KW-1185">Reference proteome</keyword>
<feature type="transmembrane region" description="Helical" evidence="7">
    <location>
        <begin position="260"/>
        <end position="282"/>
    </location>
</feature>
<dbReference type="GeneID" id="97557778"/>
<comment type="similarity">
    <text evidence="7">Belongs to the binding-protein-dependent transport system permease family.</text>
</comment>
<feature type="transmembrane region" description="Helical" evidence="7">
    <location>
        <begin position="157"/>
        <end position="181"/>
    </location>
</feature>
<dbReference type="PANTHER" id="PTHR30193:SF37">
    <property type="entry name" value="INNER MEMBRANE ABC TRANSPORTER PERMEASE PROTEIN YCJO"/>
    <property type="match status" value="1"/>
</dbReference>
<evidence type="ECO:0000256" key="1">
    <source>
        <dbReference type="ARBA" id="ARBA00004651"/>
    </source>
</evidence>
<feature type="transmembrane region" description="Helical" evidence="7">
    <location>
        <begin position="108"/>
        <end position="128"/>
    </location>
</feature>
<evidence type="ECO:0000256" key="2">
    <source>
        <dbReference type="ARBA" id="ARBA00022448"/>
    </source>
</evidence>
<sequence>MDKKRIWEGLRPYVLIAPAMAGIMLFVMYPVGYLIYLSLFKYNLMNKDKSKFVGWDNFTQILGRGDFYKALWNTTIYTAGVVVLTMLLSLLIAVWLNKKSGFNSVVQAGIFTPHVVSIVSISLVWLWLMEPNQGLLNYVFKLVGLPPSAWLQSSKTALISIIIVSVWQAIGYYTLIIVAALQSISPSIYEAAALDNASKFNVFYKITLPMISPQLFFILIIMTIGSFKVFDTVQVMTGGGPNNATTTLVYYIYGFRTTNIGYSAATGVVLMAIIGLLTFIYFRLLSKKVHYQ</sequence>
<dbReference type="OrthoDB" id="9788108at2"/>
<feature type="transmembrane region" description="Helical" evidence="7">
    <location>
        <begin position="76"/>
        <end position="96"/>
    </location>
</feature>
<dbReference type="SUPFAM" id="SSF161098">
    <property type="entry name" value="MetI-like"/>
    <property type="match status" value="1"/>
</dbReference>
<feature type="transmembrane region" description="Helical" evidence="7">
    <location>
        <begin position="12"/>
        <end position="36"/>
    </location>
</feature>
<evidence type="ECO:0000256" key="5">
    <source>
        <dbReference type="ARBA" id="ARBA00022989"/>
    </source>
</evidence>
<dbReference type="Proteomes" id="UP000076796">
    <property type="component" value="Unassembled WGS sequence"/>
</dbReference>
<evidence type="ECO:0000256" key="4">
    <source>
        <dbReference type="ARBA" id="ARBA00022692"/>
    </source>
</evidence>
<dbReference type="PROSITE" id="PS50928">
    <property type="entry name" value="ABC_TM1"/>
    <property type="match status" value="1"/>
</dbReference>
<keyword evidence="6 7" id="KW-0472">Membrane</keyword>
<dbReference type="PANTHER" id="PTHR30193">
    <property type="entry name" value="ABC TRANSPORTER PERMEASE PROTEIN"/>
    <property type="match status" value="1"/>
</dbReference>
<keyword evidence="2 7" id="KW-0813">Transport</keyword>
<name>A0A163JXZ5_9BACL</name>
<dbReference type="GO" id="GO:0055085">
    <property type="term" value="P:transmembrane transport"/>
    <property type="evidence" value="ECO:0007669"/>
    <property type="project" value="InterPro"/>
</dbReference>
<dbReference type="STRING" id="59843.A3958_13075"/>
<feature type="transmembrane region" description="Helical" evidence="7">
    <location>
        <begin position="202"/>
        <end position="227"/>
    </location>
</feature>
<evidence type="ECO:0000256" key="6">
    <source>
        <dbReference type="ARBA" id="ARBA00023136"/>
    </source>
</evidence>
<dbReference type="CDD" id="cd06261">
    <property type="entry name" value="TM_PBP2"/>
    <property type="match status" value="1"/>
</dbReference>
<keyword evidence="4 7" id="KW-0812">Transmembrane</keyword>
<keyword evidence="3" id="KW-1003">Cell membrane</keyword>
<evidence type="ECO:0000313" key="10">
    <source>
        <dbReference type="Proteomes" id="UP000076796"/>
    </source>
</evidence>
<comment type="subcellular location">
    <subcellularLocation>
        <location evidence="1 7">Cell membrane</location>
        <topology evidence="1 7">Multi-pass membrane protein</topology>
    </subcellularLocation>
</comment>
<accession>A0A163JXZ5</accession>
<proteinExistence type="inferred from homology"/>
<dbReference type="EMBL" id="LWMH01000001">
    <property type="protein sequence ID" value="KZS46863.1"/>
    <property type="molecule type" value="Genomic_DNA"/>
</dbReference>
<dbReference type="AlphaFoldDB" id="A0A163JXZ5"/>
<protein>
    <submittedName>
        <fullName evidence="9">ABC transporter permease</fullName>
    </submittedName>
</protein>
<dbReference type="RefSeq" id="WP_063478536.1">
    <property type="nucleotide sequence ID" value="NZ_CP147845.1"/>
</dbReference>
<keyword evidence="5 7" id="KW-1133">Transmembrane helix</keyword>
<dbReference type="Gene3D" id="1.10.3720.10">
    <property type="entry name" value="MetI-like"/>
    <property type="match status" value="1"/>
</dbReference>
<evidence type="ECO:0000256" key="7">
    <source>
        <dbReference type="RuleBase" id="RU363032"/>
    </source>
</evidence>
<comment type="caution">
    <text evidence="9">The sequence shown here is derived from an EMBL/GenBank/DDBJ whole genome shotgun (WGS) entry which is preliminary data.</text>
</comment>
<evidence type="ECO:0000259" key="8">
    <source>
        <dbReference type="PROSITE" id="PS50928"/>
    </source>
</evidence>
<feature type="domain" description="ABC transmembrane type-1" evidence="8">
    <location>
        <begin position="71"/>
        <end position="281"/>
    </location>
</feature>
<evidence type="ECO:0000256" key="3">
    <source>
        <dbReference type="ARBA" id="ARBA00022475"/>
    </source>
</evidence>
<dbReference type="InterPro" id="IPR051393">
    <property type="entry name" value="ABC_transporter_permease"/>
</dbReference>
<evidence type="ECO:0000313" key="9">
    <source>
        <dbReference type="EMBL" id="KZS46863.1"/>
    </source>
</evidence>
<reference evidence="9" key="1">
    <citation type="journal article" date="2016" name="Genome Announc.">
        <title>Draft genomes of two strains of Paenibacillus glucanolyticus with capability to degrade lignocellulose.</title>
        <authorList>
            <person name="Mathews S.L."/>
            <person name="Pawlak J."/>
            <person name="Grunden A.M."/>
        </authorList>
    </citation>
    <scope>NUCLEOTIDE SEQUENCE [LARGE SCALE GENOMIC DNA]</scope>
    <source>
        <strain evidence="9">SLM1</strain>
    </source>
</reference>
<dbReference type="GO" id="GO:0005886">
    <property type="term" value="C:plasma membrane"/>
    <property type="evidence" value="ECO:0007669"/>
    <property type="project" value="UniProtKB-SubCell"/>
</dbReference>
<dbReference type="InterPro" id="IPR035906">
    <property type="entry name" value="MetI-like_sf"/>
</dbReference>
<organism evidence="9 10">
    <name type="scientific">Paenibacillus glucanolyticus</name>
    <dbReference type="NCBI Taxonomy" id="59843"/>
    <lineage>
        <taxon>Bacteria</taxon>
        <taxon>Bacillati</taxon>
        <taxon>Bacillota</taxon>
        <taxon>Bacilli</taxon>
        <taxon>Bacillales</taxon>
        <taxon>Paenibacillaceae</taxon>
        <taxon>Paenibacillus</taxon>
    </lineage>
</organism>
<dbReference type="Pfam" id="PF00528">
    <property type="entry name" value="BPD_transp_1"/>
    <property type="match status" value="1"/>
</dbReference>
<dbReference type="InterPro" id="IPR000515">
    <property type="entry name" value="MetI-like"/>
</dbReference>